<dbReference type="PANTHER" id="PTHR43194">
    <property type="entry name" value="HYDROLASE ALPHA/BETA FOLD FAMILY"/>
    <property type="match status" value="1"/>
</dbReference>
<dbReference type="InterPro" id="IPR029058">
    <property type="entry name" value="AB_hydrolase_fold"/>
</dbReference>
<proteinExistence type="predicted"/>
<dbReference type="SUPFAM" id="SSF53474">
    <property type="entry name" value="alpha/beta-Hydrolases"/>
    <property type="match status" value="1"/>
</dbReference>
<sequence>MTVPEVTFTVPVGPEGRPLVVLGHSLGTGPLIWERVVPVLAERYRVSLLALPGHDAAAVPSEPFTMEELATAVANGTRDLASGPALYAGVSIGGALGLTLALHHSDVFAGAAIIASAASLGSAEHWGARAAKVREQSTSSLVISSAQAWFAPDSIANEPEMTGRILRVLQGVSDEGYARCAEALGGYDLRDRLGEIRIPILAMGGEFDGVAPEDRQDEMVAGVPNARKVIIEGAAHQPPAEQADAVSAALLEFFGEVAA</sequence>
<keyword evidence="2" id="KW-0378">Hydrolase</keyword>
<dbReference type="EMBL" id="CP049863">
    <property type="protein sequence ID" value="QIK63638.1"/>
    <property type="molecule type" value="Genomic_DNA"/>
</dbReference>
<dbReference type="PANTHER" id="PTHR43194:SF5">
    <property type="entry name" value="PIMELOYL-[ACYL-CARRIER PROTEIN] METHYL ESTER ESTERASE"/>
    <property type="match status" value="1"/>
</dbReference>
<dbReference type="AlphaFoldDB" id="A0A6G7XGY5"/>
<feature type="domain" description="AB hydrolase-1" evidence="1">
    <location>
        <begin position="18"/>
        <end position="236"/>
    </location>
</feature>
<dbReference type="Pfam" id="PF00561">
    <property type="entry name" value="Abhydrolase_1"/>
    <property type="match status" value="1"/>
</dbReference>
<dbReference type="Proteomes" id="UP000502677">
    <property type="component" value="Chromosome"/>
</dbReference>
<organism evidence="2 3">
    <name type="scientific">Leucobacter viscericola</name>
    <dbReference type="NCBI Taxonomy" id="2714935"/>
    <lineage>
        <taxon>Bacteria</taxon>
        <taxon>Bacillati</taxon>
        <taxon>Actinomycetota</taxon>
        <taxon>Actinomycetes</taxon>
        <taxon>Micrococcales</taxon>
        <taxon>Microbacteriaceae</taxon>
        <taxon>Leucobacter</taxon>
    </lineage>
</organism>
<dbReference type="InterPro" id="IPR000073">
    <property type="entry name" value="AB_hydrolase_1"/>
</dbReference>
<accession>A0A6G7XGY5</accession>
<protein>
    <submittedName>
        <fullName evidence="2">Alpha/beta fold hydrolase</fullName>
    </submittedName>
</protein>
<evidence type="ECO:0000313" key="2">
    <source>
        <dbReference type="EMBL" id="QIK63638.1"/>
    </source>
</evidence>
<reference evidence="2 3" key="1">
    <citation type="submission" date="2020-03" db="EMBL/GenBank/DDBJ databases">
        <title>Leucobacter sp. nov., isolated from beetles.</title>
        <authorList>
            <person name="Hyun D.-W."/>
            <person name="Bae J.-W."/>
        </authorList>
    </citation>
    <scope>NUCLEOTIDE SEQUENCE [LARGE SCALE GENOMIC DNA]</scope>
    <source>
        <strain evidence="2 3">HDW9C</strain>
    </source>
</reference>
<name>A0A6G7XGY5_9MICO</name>
<dbReference type="GO" id="GO:0016787">
    <property type="term" value="F:hydrolase activity"/>
    <property type="evidence" value="ECO:0007669"/>
    <property type="project" value="UniProtKB-KW"/>
</dbReference>
<evidence type="ECO:0000313" key="3">
    <source>
        <dbReference type="Proteomes" id="UP000502677"/>
    </source>
</evidence>
<evidence type="ECO:0000259" key="1">
    <source>
        <dbReference type="Pfam" id="PF00561"/>
    </source>
</evidence>
<keyword evidence="3" id="KW-1185">Reference proteome</keyword>
<dbReference type="RefSeq" id="WP_166291983.1">
    <property type="nucleotide sequence ID" value="NZ_CP049863.1"/>
</dbReference>
<dbReference type="InterPro" id="IPR050228">
    <property type="entry name" value="Carboxylesterase_BioH"/>
</dbReference>
<gene>
    <name evidence="2" type="ORF">G7068_10850</name>
</gene>
<dbReference type="Gene3D" id="3.40.50.1820">
    <property type="entry name" value="alpha/beta hydrolase"/>
    <property type="match status" value="1"/>
</dbReference>
<dbReference type="KEGG" id="lvi:G7068_10850"/>